<dbReference type="Pfam" id="PF21317">
    <property type="entry name" value="BetaGal_ABD_1"/>
    <property type="match status" value="1"/>
</dbReference>
<proteinExistence type="inferred from homology"/>
<comment type="similarity">
    <text evidence="1">Belongs to the glycosyl hydrolase 35 family.</text>
</comment>
<evidence type="ECO:0000256" key="2">
    <source>
        <dbReference type="ARBA" id="ARBA00022801"/>
    </source>
</evidence>
<dbReference type="FunFam" id="3.20.20.80:FF:000115">
    <property type="entry name" value="Beta-galactosidase"/>
    <property type="match status" value="1"/>
</dbReference>
<dbReference type="STRING" id="35752.SAMN05421541_101416"/>
<evidence type="ECO:0000259" key="7">
    <source>
        <dbReference type="Pfam" id="PF21467"/>
    </source>
</evidence>
<dbReference type="InterPro" id="IPR048912">
    <property type="entry name" value="BetaGal1-like_ABD1"/>
</dbReference>
<feature type="domain" description="Beta-galactosidase 1-like first all-beta" evidence="6">
    <location>
        <begin position="371"/>
        <end position="480"/>
    </location>
</feature>
<dbReference type="PROSITE" id="PS01182">
    <property type="entry name" value="GLYCOSYL_HYDROL_F35"/>
    <property type="match status" value="1"/>
</dbReference>
<dbReference type="Pfam" id="PF01301">
    <property type="entry name" value="Glyco_hydro_35"/>
    <property type="match status" value="1"/>
</dbReference>
<dbReference type="PANTHER" id="PTHR23421">
    <property type="entry name" value="BETA-GALACTOSIDASE RELATED"/>
    <property type="match status" value="1"/>
</dbReference>
<dbReference type="InterPro" id="IPR031330">
    <property type="entry name" value="Gly_Hdrlase_35_cat"/>
</dbReference>
<dbReference type="RefSeq" id="WP_239143301.1">
    <property type="nucleotide sequence ID" value="NZ_BOMT01000010.1"/>
</dbReference>
<feature type="active site" description="Proton donor" evidence="4">
    <location>
        <position position="160"/>
    </location>
</feature>
<dbReference type="InterPro" id="IPR017853">
    <property type="entry name" value="GH"/>
</dbReference>
<feature type="active site" description="Nucleophile" evidence="4">
    <location>
        <position position="236"/>
    </location>
</feature>
<reference evidence="8 9" key="1">
    <citation type="submission" date="2016-10" db="EMBL/GenBank/DDBJ databases">
        <authorList>
            <person name="de Groot N.N."/>
        </authorList>
    </citation>
    <scope>NUCLEOTIDE SEQUENCE [LARGE SCALE GENOMIC DNA]</scope>
    <source>
        <strain evidence="8 9">DSM 43019</strain>
    </source>
</reference>
<organism evidence="8 9">
    <name type="scientific">Actinoplanes philippinensis</name>
    <dbReference type="NCBI Taxonomy" id="35752"/>
    <lineage>
        <taxon>Bacteria</taxon>
        <taxon>Bacillati</taxon>
        <taxon>Actinomycetota</taxon>
        <taxon>Actinomycetes</taxon>
        <taxon>Micromonosporales</taxon>
        <taxon>Micromonosporaceae</taxon>
        <taxon>Actinoplanes</taxon>
    </lineage>
</organism>
<evidence type="ECO:0000256" key="4">
    <source>
        <dbReference type="PIRSR" id="PIRSR006336-1"/>
    </source>
</evidence>
<dbReference type="Proteomes" id="UP000199645">
    <property type="component" value="Unassembled WGS sequence"/>
</dbReference>
<dbReference type="InterPro" id="IPR019801">
    <property type="entry name" value="Glyco_hydro_35_CS"/>
</dbReference>
<evidence type="ECO:0000259" key="6">
    <source>
        <dbReference type="Pfam" id="PF21317"/>
    </source>
</evidence>
<name>A0A1I2A040_9ACTN</name>
<dbReference type="GO" id="GO:0005975">
    <property type="term" value="P:carbohydrate metabolic process"/>
    <property type="evidence" value="ECO:0007669"/>
    <property type="project" value="InterPro"/>
</dbReference>
<dbReference type="SUPFAM" id="SSF49785">
    <property type="entry name" value="Galactose-binding domain-like"/>
    <property type="match status" value="1"/>
</dbReference>
<dbReference type="InterPro" id="IPR008979">
    <property type="entry name" value="Galactose-bd-like_sf"/>
</dbReference>
<protein>
    <submittedName>
        <fullName evidence="8">Beta-galactosidase</fullName>
    </submittedName>
</protein>
<keyword evidence="2" id="KW-0378">Hydrolase</keyword>
<dbReference type="Pfam" id="PF21467">
    <property type="entry name" value="BetaGal_gal-bd"/>
    <property type="match status" value="1"/>
</dbReference>
<dbReference type="SUPFAM" id="SSF51445">
    <property type="entry name" value="(Trans)glycosidases"/>
    <property type="match status" value="1"/>
</dbReference>
<evidence type="ECO:0000256" key="3">
    <source>
        <dbReference type="ARBA" id="ARBA00023295"/>
    </source>
</evidence>
<evidence type="ECO:0000256" key="1">
    <source>
        <dbReference type="ARBA" id="ARBA00009809"/>
    </source>
</evidence>
<dbReference type="EMBL" id="FONV01000001">
    <property type="protein sequence ID" value="SFE37229.1"/>
    <property type="molecule type" value="Genomic_DNA"/>
</dbReference>
<dbReference type="InterPro" id="IPR026283">
    <property type="entry name" value="B-gal_1-like"/>
</dbReference>
<dbReference type="InterPro" id="IPR001944">
    <property type="entry name" value="Glycoside_Hdrlase_35"/>
</dbReference>
<evidence type="ECO:0000313" key="9">
    <source>
        <dbReference type="Proteomes" id="UP000199645"/>
    </source>
</evidence>
<keyword evidence="3" id="KW-0326">Glycosidase</keyword>
<dbReference type="PRINTS" id="PR00742">
    <property type="entry name" value="GLHYDRLASE35"/>
</dbReference>
<accession>A0A1I2A040</accession>
<dbReference type="AlphaFoldDB" id="A0A1I2A040"/>
<dbReference type="InterPro" id="IPR048913">
    <property type="entry name" value="BetaGal_gal-bd"/>
</dbReference>
<dbReference type="Gene3D" id="2.60.120.260">
    <property type="entry name" value="Galactose-binding domain-like"/>
    <property type="match status" value="2"/>
</dbReference>
<feature type="domain" description="Glycoside hydrolase 35 catalytic" evidence="5">
    <location>
        <begin position="14"/>
        <end position="326"/>
    </location>
</feature>
<dbReference type="PIRSF" id="PIRSF006336">
    <property type="entry name" value="B-gal"/>
    <property type="match status" value="1"/>
</dbReference>
<dbReference type="GO" id="GO:0004565">
    <property type="term" value="F:beta-galactosidase activity"/>
    <property type="evidence" value="ECO:0007669"/>
    <property type="project" value="InterPro"/>
</dbReference>
<keyword evidence="9" id="KW-1185">Reference proteome</keyword>
<evidence type="ECO:0000313" key="8">
    <source>
        <dbReference type="EMBL" id="SFE37229.1"/>
    </source>
</evidence>
<feature type="domain" description="Beta-galactosidase galactose-binding" evidence="7">
    <location>
        <begin position="501"/>
        <end position="559"/>
    </location>
</feature>
<evidence type="ECO:0000259" key="5">
    <source>
        <dbReference type="Pfam" id="PF01301"/>
    </source>
</evidence>
<gene>
    <name evidence="8" type="ORF">SAMN05421541_101416</name>
</gene>
<sequence length="583" mass="63039">MRGARVLTTAGDGFLLDGEPFRIIAGAMHYFRIHPDQWADRIEKARLMGLNSIDVYVPWNAHQPRPGEVVLDGILDLPRYLELIDRAGLHVVFRPGPYICAEWDGGGLPAWLSTSGVRLRSSDPAYLEAVDAWFDRLLPVVTPYLGSNGGPIIAVQVENEFGAYGPEDPDYLRHLADGLRRRGVTELLFTCDQAEGDMLRRGGLDGILRTVTFEHADGALEKLRRHQPTGPLMCAEFWDGWFDHWGGPHHTRDAADAAADLEKVLSAGASVSLYMFHGGTNFGTTNGADYKHVYLPTITSYDYDAPLSEAGDVTAKYRLMREVIARYAPVPDEPLPGPAARLDRAGIPLDEVAGLFSAAPGLGTAVASESPLTMEQLGEHNGFVLYETALPSAGPMVLAIESFADRAQIFVDGAPAGMLERGRTERALTIAAGRDGATLSVLVENTGRVNYGVHMNDPKGLLGPVLADGRTLTGWTQTALPLHDLTGLAFAPAGDRPPSGPAFRRGTVDIDEPADTFLSLPGWEQGMAWVNGFALGRYSARGPQRTLYVPGPVLRPGRNEIVVLELKAATNRTVDLVPTPDLG</sequence>
<dbReference type="Gene3D" id="3.20.20.80">
    <property type="entry name" value="Glycosidases"/>
    <property type="match status" value="1"/>
</dbReference>